<dbReference type="InterPro" id="IPR037291">
    <property type="entry name" value="DUF4139"/>
</dbReference>
<evidence type="ECO:0000313" key="3">
    <source>
        <dbReference type="EMBL" id="SFV64470.1"/>
    </source>
</evidence>
<keyword evidence="1" id="KW-0175">Coiled coil</keyword>
<keyword evidence="3" id="KW-0456">Lyase</keyword>
<evidence type="ECO:0000259" key="2">
    <source>
        <dbReference type="Pfam" id="PF13598"/>
    </source>
</evidence>
<accession>A0A1W1CF26</accession>
<name>A0A1W1CF26_9ZZZZ</name>
<dbReference type="EMBL" id="FPHI01000025">
    <property type="protein sequence ID" value="SFV64470.1"/>
    <property type="molecule type" value="Genomic_DNA"/>
</dbReference>
<reference evidence="3" key="1">
    <citation type="submission" date="2016-10" db="EMBL/GenBank/DDBJ databases">
        <authorList>
            <person name="de Groot N.N."/>
        </authorList>
    </citation>
    <scope>NUCLEOTIDE SEQUENCE</scope>
</reference>
<dbReference type="Pfam" id="PF13598">
    <property type="entry name" value="DUF4139"/>
    <property type="match status" value="1"/>
</dbReference>
<dbReference type="EC" id="4.3.1.1" evidence="3"/>
<protein>
    <submittedName>
        <fullName evidence="3">Aspartate ammonia-lyase</fullName>
        <ecNumber evidence="3">4.3.1.1</ecNumber>
    </submittedName>
</protein>
<sequence>MPFSKLLSTLILSGGVSYASSLAVYQDYTFYTYTPTSDFVGFSKNTDAKCKGSSVALIPVIQCPQEQRLCQDLDGLKSLKKELRINEMNINILENLISLPEPETIDAKAWIGAAKLLAKEEAALAEEKESLKKEIKQKSKYFYKQAPSFVALKTHIACPKALTLKIPHGQLSFSTHYEANLKNDEMTVTQNLSIVNRSGIDIKADSAMFYYRSSNQYVHPSYFSPWIVSKYVPHSKKMYKRASVSEAPVMELSVASESVMEGNIASVASYEDAREYKISNLSLASTGVPLEVEVLSWKTVATCVVKAYPYKNSKAFHVCSFTPKYQIDSNRWKIKSGTEVINENAVGEYRDGKYQLYTKVEEDIKILRKSIVKKERTSGIFGSTIRKKDGFTLILTNKSDKVKKFTVIERIPTSTTTEIKSKLLSITSKKKVDYKILKDGQIEMSIRLEAYERKKIDVRFEISYDKDLKVRY</sequence>
<dbReference type="GO" id="GO:0008797">
    <property type="term" value="F:aspartate ammonia-lyase activity"/>
    <property type="evidence" value="ECO:0007669"/>
    <property type="project" value="UniProtKB-EC"/>
</dbReference>
<feature type="domain" description="DUF4139" evidence="2">
    <location>
        <begin position="169"/>
        <end position="465"/>
    </location>
</feature>
<gene>
    <name evidence="3" type="ORF">MNB_SV-3-1533</name>
</gene>
<proteinExistence type="predicted"/>
<feature type="coiled-coil region" evidence="1">
    <location>
        <begin position="76"/>
        <end position="138"/>
    </location>
</feature>
<organism evidence="3">
    <name type="scientific">hydrothermal vent metagenome</name>
    <dbReference type="NCBI Taxonomy" id="652676"/>
    <lineage>
        <taxon>unclassified sequences</taxon>
        <taxon>metagenomes</taxon>
        <taxon>ecological metagenomes</taxon>
    </lineage>
</organism>
<dbReference type="AlphaFoldDB" id="A0A1W1CF26"/>
<evidence type="ECO:0000256" key="1">
    <source>
        <dbReference type="SAM" id="Coils"/>
    </source>
</evidence>